<comment type="caution">
    <text evidence="3">The sequence shown here is derived from an EMBL/GenBank/DDBJ whole genome shotgun (WGS) entry which is preliminary data.</text>
</comment>
<dbReference type="Proteomes" id="UP001209730">
    <property type="component" value="Unassembled WGS sequence"/>
</dbReference>
<protein>
    <submittedName>
        <fullName evidence="3">Uncharacterized protein</fullName>
    </submittedName>
</protein>
<keyword evidence="2" id="KW-0732">Signal</keyword>
<accession>A0AB35HUU0</accession>
<proteinExistence type="predicted"/>
<evidence type="ECO:0000256" key="1">
    <source>
        <dbReference type="SAM" id="MobiDB-lite"/>
    </source>
</evidence>
<evidence type="ECO:0000256" key="2">
    <source>
        <dbReference type="SAM" id="SignalP"/>
    </source>
</evidence>
<reference evidence="3" key="1">
    <citation type="submission" date="2022-11" db="EMBL/GenBank/DDBJ databases">
        <title>Chitin-degrading and fungicidal potential of chitinolytic bacterial strains from marine environment of the Pacific Ocean regions.</title>
        <authorList>
            <person name="Pentekhina I."/>
            <person name="Nedashkovskaya O."/>
            <person name="Seitkalieva A."/>
            <person name="Podvolotskaya A."/>
            <person name="Tekutyeva L."/>
            <person name="Balabanova L."/>
        </authorList>
    </citation>
    <scope>NUCLEOTIDE SEQUENCE</scope>
    <source>
        <strain evidence="3">KMM 6838</strain>
    </source>
</reference>
<dbReference type="GeneID" id="76607025"/>
<gene>
    <name evidence="3" type="ORF">OQJ68_05625</name>
</gene>
<dbReference type="AlphaFoldDB" id="A0AB35HUU0"/>
<evidence type="ECO:0000313" key="3">
    <source>
        <dbReference type="EMBL" id="MCX2801267.1"/>
    </source>
</evidence>
<feature type="region of interest" description="Disordered" evidence="1">
    <location>
        <begin position="19"/>
        <end position="69"/>
    </location>
</feature>
<evidence type="ECO:0000313" key="4">
    <source>
        <dbReference type="Proteomes" id="UP001209730"/>
    </source>
</evidence>
<name>A0AB35HUU0_MICTH</name>
<sequence>MKTTLWMIGLLLLSAPLAAQENSDQSEKEKTLEIAQAQKAQNEETADPDDYQASEEISEDLSVSYPVDI</sequence>
<dbReference type="EMBL" id="JAPHQB010000007">
    <property type="protein sequence ID" value="MCX2801267.1"/>
    <property type="molecule type" value="Genomic_DNA"/>
</dbReference>
<organism evidence="3 4">
    <name type="scientific">Microbulbifer thermotolerans</name>
    <dbReference type="NCBI Taxonomy" id="252514"/>
    <lineage>
        <taxon>Bacteria</taxon>
        <taxon>Pseudomonadati</taxon>
        <taxon>Pseudomonadota</taxon>
        <taxon>Gammaproteobacteria</taxon>
        <taxon>Cellvibrionales</taxon>
        <taxon>Microbulbiferaceae</taxon>
        <taxon>Microbulbifer</taxon>
    </lineage>
</organism>
<feature type="signal peptide" evidence="2">
    <location>
        <begin position="1"/>
        <end position="19"/>
    </location>
</feature>
<feature type="chain" id="PRO_5044316574" evidence="2">
    <location>
        <begin position="20"/>
        <end position="69"/>
    </location>
</feature>
<feature type="compositionally biased region" description="Acidic residues" evidence="1">
    <location>
        <begin position="44"/>
        <end position="59"/>
    </location>
</feature>
<dbReference type="RefSeq" id="WP_139223251.1">
    <property type="nucleotide sequence ID" value="NZ_CP014864.1"/>
</dbReference>